<organism evidence="6 7">
    <name type="scientific">Novosphingobium humi</name>
    <dbReference type="NCBI Taxonomy" id="2282397"/>
    <lineage>
        <taxon>Bacteria</taxon>
        <taxon>Pseudomonadati</taxon>
        <taxon>Pseudomonadota</taxon>
        <taxon>Alphaproteobacteria</taxon>
        <taxon>Sphingomonadales</taxon>
        <taxon>Sphingomonadaceae</taxon>
        <taxon>Novosphingobium</taxon>
    </lineage>
</organism>
<dbReference type="Gene3D" id="1.10.10.10">
    <property type="entry name" value="Winged helix-like DNA-binding domain superfamily/Winged helix DNA-binding domain"/>
    <property type="match status" value="1"/>
</dbReference>
<feature type="domain" description="HTH lysR-type" evidence="5">
    <location>
        <begin position="1"/>
        <end position="60"/>
    </location>
</feature>
<name>A0ABY7U286_9SPHN</name>
<protein>
    <submittedName>
        <fullName evidence="6">LysR family transcriptional regulator</fullName>
    </submittedName>
</protein>
<evidence type="ECO:0000313" key="6">
    <source>
        <dbReference type="EMBL" id="WCT79245.1"/>
    </source>
</evidence>
<keyword evidence="7" id="KW-1185">Reference proteome</keyword>
<dbReference type="CDD" id="cd05466">
    <property type="entry name" value="PBP2_LTTR_substrate"/>
    <property type="match status" value="1"/>
</dbReference>
<keyword evidence="4" id="KW-0804">Transcription</keyword>
<evidence type="ECO:0000256" key="3">
    <source>
        <dbReference type="ARBA" id="ARBA00023125"/>
    </source>
</evidence>
<keyword evidence="2" id="KW-0805">Transcription regulation</keyword>
<dbReference type="InterPro" id="IPR036390">
    <property type="entry name" value="WH_DNA-bd_sf"/>
</dbReference>
<dbReference type="Pfam" id="PF00126">
    <property type="entry name" value="HTH_1"/>
    <property type="match status" value="1"/>
</dbReference>
<dbReference type="InterPro" id="IPR005119">
    <property type="entry name" value="LysR_subst-bd"/>
</dbReference>
<reference evidence="6 7" key="1">
    <citation type="submission" date="2023-02" db="EMBL/GenBank/DDBJ databases">
        <title>Genome sequence of Novosphingobium humi KACC 19094.</title>
        <authorList>
            <person name="Kim S."/>
            <person name="Heo J."/>
            <person name="Kwon S.-W."/>
        </authorList>
    </citation>
    <scope>NUCLEOTIDE SEQUENCE [LARGE SCALE GENOMIC DNA]</scope>
    <source>
        <strain evidence="6 7">KACC 19094</strain>
        <plasmid evidence="6 7">unnamed1</plasmid>
    </source>
</reference>
<geneLocation type="plasmid" evidence="6 7">
    <name>unnamed1</name>
</geneLocation>
<dbReference type="Proteomes" id="UP001218231">
    <property type="component" value="Plasmid unnamed1"/>
</dbReference>
<evidence type="ECO:0000256" key="2">
    <source>
        <dbReference type="ARBA" id="ARBA00023015"/>
    </source>
</evidence>
<keyword evidence="3" id="KW-0238">DNA-binding</keyword>
<evidence type="ECO:0000256" key="4">
    <source>
        <dbReference type="ARBA" id="ARBA00023163"/>
    </source>
</evidence>
<dbReference type="EMBL" id="CP117418">
    <property type="protein sequence ID" value="WCT79245.1"/>
    <property type="molecule type" value="Genomic_DNA"/>
</dbReference>
<proteinExistence type="inferred from homology"/>
<dbReference type="PROSITE" id="PS50931">
    <property type="entry name" value="HTH_LYSR"/>
    <property type="match status" value="1"/>
</dbReference>
<keyword evidence="6" id="KW-0614">Plasmid</keyword>
<dbReference type="Gene3D" id="3.40.190.290">
    <property type="match status" value="1"/>
</dbReference>
<dbReference type="PANTHER" id="PTHR30419">
    <property type="entry name" value="HTH-TYPE TRANSCRIPTIONAL REGULATOR YBHD"/>
    <property type="match status" value="1"/>
</dbReference>
<evidence type="ECO:0000259" key="5">
    <source>
        <dbReference type="PROSITE" id="PS50931"/>
    </source>
</evidence>
<dbReference type="SUPFAM" id="SSF53850">
    <property type="entry name" value="Periplasmic binding protein-like II"/>
    <property type="match status" value="1"/>
</dbReference>
<accession>A0ABY7U286</accession>
<dbReference type="PRINTS" id="PR00039">
    <property type="entry name" value="HTHLYSR"/>
</dbReference>
<dbReference type="SUPFAM" id="SSF46785">
    <property type="entry name" value="Winged helix' DNA-binding domain"/>
    <property type="match status" value="1"/>
</dbReference>
<evidence type="ECO:0000256" key="1">
    <source>
        <dbReference type="ARBA" id="ARBA00009437"/>
    </source>
</evidence>
<dbReference type="InterPro" id="IPR050950">
    <property type="entry name" value="HTH-type_LysR_regulators"/>
</dbReference>
<dbReference type="PANTHER" id="PTHR30419:SF8">
    <property type="entry name" value="NITROGEN ASSIMILATION TRANSCRIPTIONAL ACTIVATOR-RELATED"/>
    <property type="match status" value="1"/>
</dbReference>
<gene>
    <name evidence="6" type="ORF">PQ457_19785</name>
</gene>
<comment type="similarity">
    <text evidence="1">Belongs to the LysR transcriptional regulatory family.</text>
</comment>
<dbReference type="InterPro" id="IPR000847">
    <property type="entry name" value="LysR_HTH_N"/>
</dbReference>
<dbReference type="InterPro" id="IPR036388">
    <property type="entry name" value="WH-like_DNA-bd_sf"/>
</dbReference>
<dbReference type="Pfam" id="PF03466">
    <property type="entry name" value="LysR_substrate"/>
    <property type="match status" value="1"/>
</dbReference>
<evidence type="ECO:0000313" key="7">
    <source>
        <dbReference type="Proteomes" id="UP001218231"/>
    </source>
</evidence>
<sequence>MTFSERELQCFIAVAITGSLGRAAAQVHLAQPSLSRLVQRMETQLGQPLFDRTTRGMVLTEVGQVLFRHARHLLADMDTLRDELSAFRGLRRGVVRVGAVAAVMRGLVVNAAARMLEHSPAVRIDAREDVNSVLLQALDQREIDLVVTAGEISDEAFHCIGCCEYSDSFAVFCAYDHPIASKPALEEIFARQWVMPGSAFSPRVRFEALARSLGHKVCVGMETNSVEAMATMCQASQLLSWLPVPLMMPRVEQGLVRRLDVPALELRRHFWVYRRSRSLLSDAAREFLRHLPIHSCPSNDDVNLF</sequence>